<dbReference type="PANTHER" id="PTHR15549:SF26">
    <property type="entry name" value="AXIAL BUDDING PATTERN PROTEIN 2-RELATED"/>
    <property type="match status" value="1"/>
</dbReference>
<dbReference type="HOGENOM" id="CLU_062044_0_0_1"/>
<sequence>MGFENNSVYTPALIMAHIRRQDTFDDSDYVSCPVGGEWWKCEDVNYPTFIGCCSSNPCSGQMCSEEDMYPMGFGSVTVPAPDYPNHSCPYGGLWYTCADNSVPFQGCCESNPCNGQGCPASDLRAAAVHTVVVAGTSTFTVPSSVATQGPTTTTSTKDTTTTSGPTEQGSTSASSSPESKSIDVAAIAGGAAAVAVVLTIIVGVVVCWVVRSRRMKQAALDSAQVGSAPQEPKPFYKDPFGAILTPLPRYSRRPPSLGYPPAPFSPAPTYQSVQVRHPPHTEPQEVMGLGLSEDEFNRRTKSRSPANHLVDGPIELATQRFSANNPDAEAKSPLLEPRPKQKPKPNSRAKREKAETQQRQSRLRSRPALVDLRAEASRSPSRGPAEEFGPND</sequence>
<keyword evidence="3 6" id="KW-1133">Transmembrane helix</keyword>
<dbReference type="EMBL" id="KN846961">
    <property type="protein sequence ID" value="KIW64578.1"/>
    <property type="molecule type" value="Genomic_DNA"/>
</dbReference>
<evidence type="ECO:0000313" key="7">
    <source>
        <dbReference type="EMBL" id="KIW64578.1"/>
    </source>
</evidence>
<dbReference type="STRING" id="5601.A0A0D2F9A8"/>
<dbReference type="GO" id="GO:0071944">
    <property type="term" value="C:cell periphery"/>
    <property type="evidence" value="ECO:0007669"/>
    <property type="project" value="UniProtKB-ARBA"/>
</dbReference>
<organism evidence="7 8">
    <name type="scientific">Phialophora macrospora</name>
    <dbReference type="NCBI Taxonomy" id="1851006"/>
    <lineage>
        <taxon>Eukaryota</taxon>
        <taxon>Fungi</taxon>
        <taxon>Dikarya</taxon>
        <taxon>Ascomycota</taxon>
        <taxon>Pezizomycotina</taxon>
        <taxon>Eurotiomycetes</taxon>
        <taxon>Chaetothyriomycetidae</taxon>
        <taxon>Chaetothyriales</taxon>
        <taxon>Herpotrichiellaceae</taxon>
        <taxon>Phialophora</taxon>
    </lineage>
</organism>
<dbReference type="AlphaFoldDB" id="A0A0D2F9A8"/>
<comment type="subcellular location">
    <subcellularLocation>
        <location evidence="1">Membrane</location>
        <topology evidence="1">Single-pass membrane protein</topology>
    </subcellularLocation>
</comment>
<reference evidence="7 8" key="1">
    <citation type="submission" date="2015-01" db="EMBL/GenBank/DDBJ databases">
        <title>The Genome Sequence of Capronia semiimmersa CBS27337.</title>
        <authorList>
            <consortium name="The Broad Institute Genomics Platform"/>
            <person name="Cuomo C."/>
            <person name="de Hoog S."/>
            <person name="Gorbushina A."/>
            <person name="Stielow B."/>
            <person name="Teixiera M."/>
            <person name="Abouelleil A."/>
            <person name="Chapman S.B."/>
            <person name="Priest M."/>
            <person name="Young S.K."/>
            <person name="Wortman J."/>
            <person name="Nusbaum C."/>
            <person name="Birren B."/>
        </authorList>
    </citation>
    <scope>NUCLEOTIDE SEQUENCE [LARGE SCALE GENOMIC DNA]</scope>
    <source>
        <strain evidence="7 8">CBS 27337</strain>
    </source>
</reference>
<keyword evidence="4 6" id="KW-0472">Membrane</keyword>
<feature type="region of interest" description="Disordered" evidence="5">
    <location>
        <begin position="252"/>
        <end position="275"/>
    </location>
</feature>
<dbReference type="GO" id="GO:0016020">
    <property type="term" value="C:membrane"/>
    <property type="evidence" value="ECO:0007669"/>
    <property type="project" value="UniProtKB-SubCell"/>
</dbReference>
<evidence type="ECO:0000256" key="3">
    <source>
        <dbReference type="ARBA" id="ARBA00022989"/>
    </source>
</evidence>
<dbReference type="PANTHER" id="PTHR15549">
    <property type="entry name" value="PAIRED IMMUNOGLOBULIN-LIKE TYPE 2 RECEPTOR"/>
    <property type="match status" value="1"/>
</dbReference>
<evidence type="ECO:0000256" key="6">
    <source>
        <dbReference type="SAM" id="Phobius"/>
    </source>
</evidence>
<feature type="compositionally biased region" description="Pro residues" evidence="5">
    <location>
        <begin position="257"/>
        <end position="266"/>
    </location>
</feature>
<keyword evidence="8" id="KW-1185">Reference proteome</keyword>
<evidence type="ECO:0000256" key="2">
    <source>
        <dbReference type="ARBA" id="ARBA00022692"/>
    </source>
</evidence>
<evidence type="ECO:0000256" key="4">
    <source>
        <dbReference type="ARBA" id="ARBA00023136"/>
    </source>
</evidence>
<feature type="compositionally biased region" description="Low complexity" evidence="5">
    <location>
        <begin position="147"/>
        <end position="179"/>
    </location>
</feature>
<feature type="transmembrane region" description="Helical" evidence="6">
    <location>
        <begin position="184"/>
        <end position="210"/>
    </location>
</feature>
<evidence type="ECO:0000256" key="1">
    <source>
        <dbReference type="ARBA" id="ARBA00004167"/>
    </source>
</evidence>
<feature type="region of interest" description="Disordered" evidence="5">
    <location>
        <begin position="143"/>
        <end position="179"/>
    </location>
</feature>
<name>A0A0D2F9A8_9EURO</name>
<protein>
    <submittedName>
        <fullName evidence="7">Uncharacterized protein</fullName>
    </submittedName>
</protein>
<evidence type="ECO:0000256" key="5">
    <source>
        <dbReference type="SAM" id="MobiDB-lite"/>
    </source>
</evidence>
<evidence type="ECO:0000313" key="8">
    <source>
        <dbReference type="Proteomes" id="UP000054266"/>
    </source>
</evidence>
<accession>A0A0D2F9A8</accession>
<keyword evidence="2 6" id="KW-0812">Transmembrane</keyword>
<feature type="region of interest" description="Disordered" evidence="5">
    <location>
        <begin position="319"/>
        <end position="392"/>
    </location>
</feature>
<dbReference type="InterPro" id="IPR051694">
    <property type="entry name" value="Immunoregulatory_rcpt-like"/>
</dbReference>
<dbReference type="Proteomes" id="UP000054266">
    <property type="component" value="Unassembled WGS sequence"/>
</dbReference>
<feature type="compositionally biased region" description="Basic residues" evidence="5">
    <location>
        <begin position="340"/>
        <end position="351"/>
    </location>
</feature>
<proteinExistence type="predicted"/>
<gene>
    <name evidence="7" type="ORF">PV04_09503</name>
</gene>